<reference evidence="2" key="1">
    <citation type="submission" date="2023-06" db="EMBL/GenBank/DDBJ databases">
        <title>Survivors Of The Sea: Transcriptome response of Skeletonema marinoi to long-term dormancy.</title>
        <authorList>
            <person name="Pinder M.I.M."/>
            <person name="Kourtchenko O."/>
            <person name="Robertson E.K."/>
            <person name="Larsson T."/>
            <person name="Maumus F."/>
            <person name="Osuna-Cruz C.M."/>
            <person name="Vancaester E."/>
            <person name="Stenow R."/>
            <person name="Vandepoele K."/>
            <person name="Ploug H."/>
            <person name="Bruchert V."/>
            <person name="Godhe A."/>
            <person name="Topel M."/>
        </authorList>
    </citation>
    <scope>NUCLEOTIDE SEQUENCE</scope>
    <source>
        <strain evidence="2">R05AC</strain>
    </source>
</reference>
<accession>A0AAD8Y7E9</accession>
<dbReference type="EMBL" id="JATAAI010000014">
    <property type="protein sequence ID" value="KAK1740948.1"/>
    <property type="molecule type" value="Genomic_DNA"/>
</dbReference>
<feature type="compositionally biased region" description="Basic residues" evidence="1">
    <location>
        <begin position="135"/>
        <end position="156"/>
    </location>
</feature>
<keyword evidence="3" id="KW-1185">Reference proteome</keyword>
<dbReference type="Proteomes" id="UP001224775">
    <property type="component" value="Unassembled WGS sequence"/>
</dbReference>
<protein>
    <submittedName>
        <fullName evidence="2">Uncharacterized protein</fullName>
    </submittedName>
</protein>
<sequence length="156" mass="16382">MALDPKSKLKLDLSVFGDGLEIPDSVTPISRVSPSLMDGGSGGKKEEESLVGEVGGGEDVAAEGDAMTMERNFDHLFDDDEEIVGVKEDTTTDDVVATSKLEEDNHPSCTAKEVTTAAAAAVTESIPLALAPTIKKTKSKRPRAKPKAKRAGASKK</sequence>
<proteinExistence type="predicted"/>
<feature type="region of interest" description="Disordered" evidence="1">
    <location>
        <begin position="132"/>
        <end position="156"/>
    </location>
</feature>
<name>A0AAD8Y7E9_9STRA</name>
<feature type="region of interest" description="Disordered" evidence="1">
    <location>
        <begin position="24"/>
        <end position="58"/>
    </location>
</feature>
<dbReference type="AlphaFoldDB" id="A0AAD8Y7E9"/>
<evidence type="ECO:0000313" key="2">
    <source>
        <dbReference type="EMBL" id="KAK1740948.1"/>
    </source>
</evidence>
<evidence type="ECO:0000313" key="3">
    <source>
        <dbReference type="Proteomes" id="UP001224775"/>
    </source>
</evidence>
<gene>
    <name evidence="2" type="ORF">QTG54_008200</name>
</gene>
<organism evidence="2 3">
    <name type="scientific">Skeletonema marinoi</name>
    <dbReference type="NCBI Taxonomy" id="267567"/>
    <lineage>
        <taxon>Eukaryota</taxon>
        <taxon>Sar</taxon>
        <taxon>Stramenopiles</taxon>
        <taxon>Ochrophyta</taxon>
        <taxon>Bacillariophyta</taxon>
        <taxon>Coscinodiscophyceae</taxon>
        <taxon>Thalassiosirophycidae</taxon>
        <taxon>Thalassiosirales</taxon>
        <taxon>Skeletonemataceae</taxon>
        <taxon>Skeletonema</taxon>
        <taxon>Skeletonema marinoi-dohrnii complex</taxon>
    </lineage>
</organism>
<evidence type="ECO:0000256" key="1">
    <source>
        <dbReference type="SAM" id="MobiDB-lite"/>
    </source>
</evidence>
<comment type="caution">
    <text evidence="2">The sequence shown here is derived from an EMBL/GenBank/DDBJ whole genome shotgun (WGS) entry which is preliminary data.</text>
</comment>